<organism evidence="2 3">
    <name type="scientific">Acinetobacter silvestris</name>
    <dbReference type="NCBI Taxonomy" id="1977882"/>
    <lineage>
        <taxon>Bacteria</taxon>
        <taxon>Pseudomonadati</taxon>
        <taxon>Pseudomonadota</taxon>
        <taxon>Gammaproteobacteria</taxon>
        <taxon>Moraxellales</taxon>
        <taxon>Moraxellaceae</taxon>
        <taxon>Acinetobacter</taxon>
    </lineage>
</organism>
<dbReference type="Proteomes" id="UP000242765">
    <property type="component" value="Unassembled WGS sequence"/>
</dbReference>
<accession>A0A1Y3CLN8</accession>
<sequence>MFSYFFNNSSEEIQYLGTPYTQDYLKAITFILQTQPYIEKALLLSNNGFHAFLIISEQNTYVIRSGFSSGYFGEGTKGLASALQLLLKHHIEIEEVNISSKLMKKLNKALLSSTDVENISNSRYVRPIQIYEYIYAIYENLDYQKNNNHYYSNELPYHLIDSRIFDLALKFKEDPNSAIMSAFTRLEDIVRKRSGLNHLHSTELFKIALSEKDSPLTWNSISIGETQAKGRLFVNIYQAFRNARAHKEADLPYSKLTREFLLVNELFLLESEAIERKEITK</sequence>
<dbReference type="EMBL" id="NEGB01000003">
    <property type="protein sequence ID" value="OTG66025.1"/>
    <property type="molecule type" value="Genomic_DNA"/>
</dbReference>
<comment type="caution">
    <text evidence="2">The sequence shown here is derived from an EMBL/GenBank/DDBJ whole genome shotgun (WGS) entry which is preliminary data.</text>
</comment>
<reference evidence="2 3" key="1">
    <citation type="submission" date="2017-04" db="EMBL/GenBank/DDBJ databases">
        <title>High diversity of culturable Acinetobacter species in natural soil and water ecosystems.</title>
        <authorList>
            <person name="Nemec A."/>
            <person name="Radolfova-Krizova L."/>
        </authorList>
    </citation>
    <scope>NUCLEOTIDE SEQUENCE [LARGE SCALE GENOMIC DNA]</scope>
    <source>
        <strain evidence="2 3">ANC 4999</strain>
    </source>
</reference>
<proteinExistence type="predicted"/>
<evidence type="ECO:0000313" key="3">
    <source>
        <dbReference type="Proteomes" id="UP000242765"/>
    </source>
</evidence>
<dbReference type="Pfam" id="PF09509">
    <property type="entry name" value="Hypoth_Ymh"/>
    <property type="match status" value="1"/>
</dbReference>
<evidence type="ECO:0000259" key="1">
    <source>
        <dbReference type="Pfam" id="PF09509"/>
    </source>
</evidence>
<dbReference type="AlphaFoldDB" id="A0A1Y3CLN8"/>
<gene>
    <name evidence="2" type="ORF">B9T28_07470</name>
</gene>
<name>A0A1Y3CLN8_9GAMM</name>
<keyword evidence="3" id="KW-1185">Reference proteome</keyword>
<dbReference type="OrthoDB" id="9811053at2"/>
<feature type="domain" description="Conserved hypothetical protein CHP02391" evidence="1">
    <location>
        <begin position="176"/>
        <end position="251"/>
    </location>
</feature>
<protein>
    <recommendedName>
        <fullName evidence="1">Conserved hypothetical protein CHP02391 domain-containing protein</fullName>
    </recommendedName>
</protein>
<evidence type="ECO:0000313" key="2">
    <source>
        <dbReference type="EMBL" id="OTG66025.1"/>
    </source>
</evidence>
<dbReference type="InterPro" id="IPR012654">
    <property type="entry name" value="CHP02391"/>
</dbReference>